<sequence length="75" mass="8630">MFAGRKVRIIFVDVENVSPIEGFCRTFHQLKGENFFEIELDTGLRRQIAVKTMSETSIEGRTSGLNDLKRRITLI</sequence>
<dbReference type="Proteomes" id="UP000034137">
    <property type="component" value="Unassembled WGS sequence"/>
</dbReference>
<name>A0A0G0Q2T0_9BACT</name>
<proteinExistence type="predicted"/>
<comment type="caution">
    <text evidence="1">The sequence shown here is derived from an EMBL/GenBank/DDBJ whole genome shotgun (WGS) entry which is preliminary data.</text>
</comment>
<reference evidence="1 2" key="1">
    <citation type="journal article" date="2015" name="Nature">
        <title>rRNA introns, odd ribosomes, and small enigmatic genomes across a large radiation of phyla.</title>
        <authorList>
            <person name="Brown C.T."/>
            <person name="Hug L.A."/>
            <person name="Thomas B.C."/>
            <person name="Sharon I."/>
            <person name="Castelle C.J."/>
            <person name="Singh A."/>
            <person name="Wilkins M.J."/>
            <person name="Williams K.H."/>
            <person name="Banfield J.F."/>
        </authorList>
    </citation>
    <scope>NUCLEOTIDE SEQUENCE [LARGE SCALE GENOMIC DNA]</scope>
</reference>
<accession>A0A0G0Q2T0</accession>
<dbReference type="EMBL" id="LBXO01000054">
    <property type="protein sequence ID" value="KKR31661.1"/>
    <property type="molecule type" value="Genomic_DNA"/>
</dbReference>
<dbReference type="AlphaFoldDB" id="A0A0G0Q2T0"/>
<evidence type="ECO:0000313" key="2">
    <source>
        <dbReference type="Proteomes" id="UP000034137"/>
    </source>
</evidence>
<organism evidence="1 2">
    <name type="scientific">Candidatus Falkowbacteria bacterium GW2011_GWF2_39_8</name>
    <dbReference type="NCBI Taxonomy" id="1618642"/>
    <lineage>
        <taxon>Bacteria</taxon>
        <taxon>Candidatus Falkowiibacteriota</taxon>
    </lineage>
</organism>
<evidence type="ECO:0000313" key="1">
    <source>
        <dbReference type="EMBL" id="KKR31661.1"/>
    </source>
</evidence>
<protein>
    <submittedName>
        <fullName evidence="1">Uncharacterized protein</fullName>
    </submittedName>
</protein>
<gene>
    <name evidence="1" type="ORF">UT64_C0054G0004</name>
</gene>